<feature type="transmembrane region" description="Helical" evidence="11">
    <location>
        <begin position="852"/>
        <end position="875"/>
    </location>
</feature>
<feature type="transmembrane region" description="Helical" evidence="11">
    <location>
        <begin position="136"/>
        <end position="157"/>
    </location>
</feature>
<dbReference type="InterPro" id="IPR036640">
    <property type="entry name" value="ABC1_TM_sf"/>
</dbReference>
<dbReference type="EMBL" id="CP017554">
    <property type="protein sequence ID" value="AOW01587.1"/>
    <property type="molecule type" value="Genomic_DNA"/>
</dbReference>
<keyword evidence="4" id="KW-1003">Cell membrane</keyword>
<dbReference type="RefSeq" id="XP_500789.1">
    <property type="nucleotide sequence ID" value="XM_500789.1"/>
</dbReference>
<dbReference type="OMA" id="IGMAAPY"/>
<evidence type="ECO:0000256" key="4">
    <source>
        <dbReference type="ARBA" id="ARBA00022475"/>
    </source>
</evidence>
<dbReference type="Pfam" id="PF00005">
    <property type="entry name" value="ABC_tran"/>
    <property type="match status" value="2"/>
</dbReference>
<keyword evidence="3" id="KW-0813">Transport</keyword>
<dbReference type="GO" id="GO:0005743">
    <property type="term" value="C:mitochondrial inner membrane"/>
    <property type="evidence" value="ECO:0007669"/>
    <property type="project" value="TreeGrafter"/>
</dbReference>
<dbReference type="KEGG" id="yli:2907177"/>
<gene>
    <name evidence="15" type="ORF">B0I71DRAFT_130749</name>
    <name evidence="14" type="ORF">YALI1_B16022g</name>
</gene>
<feature type="transmembrane region" description="Helical" evidence="11">
    <location>
        <begin position="782"/>
        <end position="804"/>
    </location>
</feature>
<evidence type="ECO:0000256" key="10">
    <source>
        <dbReference type="SAM" id="MobiDB-lite"/>
    </source>
</evidence>
<evidence type="ECO:0000256" key="5">
    <source>
        <dbReference type="ARBA" id="ARBA00022692"/>
    </source>
</evidence>
<keyword evidence="6" id="KW-0547">Nucleotide-binding</keyword>
<dbReference type="InterPro" id="IPR027417">
    <property type="entry name" value="P-loop_NTPase"/>
</dbReference>
<evidence type="ECO:0000256" key="11">
    <source>
        <dbReference type="SAM" id="Phobius"/>
    </source>
</evidence>
<feature type="transmembrane region" description="Helical" evidence="11">
    <location>
        <begin position="733"/>
        <end position="762"/>
    </location>
</feature>
<dbReference type="Proteomes" id="UP000182444">
    <property type="component" value="Chromosome 1B"/>
</dbReference>
<dbReference type="PANTHER" id="PTHR43394">
    <property type="entry name" value="ATP-DEPENDENT PERMEASE MDL1, MITOCHONDRIAL"/>
    <property type="match status" value="1"/>
</dbReference>
<sequence length="1304" mass="143664">MGLFSKKAGPESDPEKNETVVRTESSSNSEKSKTQQTKEEEEESEEEQYAGLDETKKDILKRQVRTPDTVVTFMTLFRYADKFDFFLIMVGLVMAAAAGVCLPIFTIIFGSMTNEFTNFFVYGASKEHFQSRINHFALYFVYLAVATFGTTAIKTYITVERGERLTARIRANYLKAILRQNIGYFDKLGAGEVTNRITSDTNLIQEGISEKLGLIVSAIASFITALVIGFIKQAKLTGIMLSTVFALALSMGICSTFLVKYTKLALEDDSACSSIAEEAFSSIRNIVAFGSQSRMVEKYNVPLASSLHNYLRKNISLAVMVGCLWSLIYIKYALALWEGSRLVAWGETQVGNVTTVLMALMIGAFELGGVAPNLESVGVAIASGKKIFGTIDRVPEIDTQEEGEKIPDIKGHIVFDNVDFRYPSRPKVQILEDFNLEVLPGQTVALVGASGSGKSTLIGLLERFYQPLSGLITIDGYNLLDLDVKWLRQHISLVSQEPTLFNCTIYENITFGLIGTQWEHADDEKKMELVEHACRQANAWDFIQLLTDGINTNVGESGMLLSGGQKQRIAIARAIISNPPILLLDEATSALDTKSEGIVQEALDKASENRTTIVIAHRLSTIKNASKIVVMSKGEIIEQGTHAELLAKQGMYYGLVDAQKLTEARPGQKSSSDGEDAPLLIQEDDMKIGKSTTNKSLSSQILANKEKPDRDKHLSIAGMVKLLAKYNRNERPFLYVGSFAALINGAGYPALALLFASAMQAFMVSPDMYHWMRSEMNKYSGFLFMVGMIELMAYFVQIYCLGWCSEHLVRNIRHSVFSHLLRMDVAFHDEDDNTTGSLTSTLSKDAQYVQGLGGATFGQILSSLCTIVIGVIIAICYTWRLGLVCTACVPLIIAAGFFRFWILTHLNLRGKKVYEQSASYACEATTSIRTVVTLTREDYVYNDYLHKVESQVADSARANIYSATLFAASQSLNLLISALGFWYGSTLMKDGIIDTNKFFVAFVSVVFGCQSAGSIFSFTPDMGKAKTATQNIANMLAVLPELDVDSTEGIILDHDNVRGDISFEDVRFRYPTRPQVPILRGLNLNIKKGQYVALVGSSGCGKSTTIALIERFYDVLSGAVKLDGVDIRDININSYRSCISLVQQEPVLFSGTVRENILLGSLRDDVTEEEMIEAAEMANIHSFVMSLPDGYDTYCGSKGSLLSGGQKQRVAIARALIRNPKILLLDEATSALDSESEKIVQAALDQAAKGRTTIAVAHRLSTIQNADIIYVFEEGRVLESGTHQELLANKSKYYELVKLQALEG</sequence>
<dbReference type="Pfam" id="PF00664">
    <property type="entry name" value="ABC_membrane"/>
    <property type="match status" value="2"/>
</dbReference>
<evidence type="ECO:0000313" key="15">
    <source>
        <dbReference type="EMBL" id="RDW26487.1"/>
    </source>
</evidence>
<feature type="domain" description="ABC transmembrane type-1" evidence="13">
    <location>
        <begin position="736"/>
        <end position="1024"/>
    </location>
</feature>
<dbReference type="GO" id="GO:0090374">
    <property type="term" value="P:oligopeptide export from mitochondrion"/>
    <property type="evidence" value="ECO:0007669"/>
    <property type="project" value="TreeGrafter"/>
</dbReference>
<organism evidence="14 16">
    <name type="scientific">Yarrowia lipolytica</name>
    <name type="common">Candida lipolytica</name>
    <dbReference type="NCBI Taxonomy" id="4952"/>
    <lineage>
        <taxon>Eukaryota</taxon>
        <taxon>Fungi</taxon>
        <taxon>Dikarya</taxon>
        <taxon>Ascomycota</taxon>
        <taxon>Saccharomycotina</taxon>
        <taxon>Dipodascomycetes</taxon>
        <taxon>Dipodascales</taxon>
        <taxon>Dipodascales incertae sedis</taxon>
        <taxon>Yarrowia</taxon>
    </lineage>
</organism>
<dbReference type="SUPFAM" id="SSF52540">
    <property type="entry name" value="P-loop containing nucleoside triphosphate hydrolases"/>
    <property type="match status" value="2"/>
</dbReference>
<dbReference type="SMR" id="A0A1H6PQT5"/>
<keyword evidence="9 11" id="KW-0472">Membrane</keyword>
<dbReference type="Gene3D" id="3.40.50.300">
    <property type="entry name" value="P-loop containing nucleotide triphosphate hydrolases"/>
    <property type="match status" value="2"/>
</dbReference>
<evidence type="ECO:0000256" key="8">
    <source>
        <dbReference type="ARBA" id="ARBA00022989"/>
    </source>
</evidence>
<dbReference type="SUPFAM" id="SSF90123">
    <property type="entry name" value="ABC transporter transmembrane region"/>
    <property type="match status" value="2"/>
</dbReference>
<reference evidence="15 17" key="2">
    <citation type="submission" date="2018-07" db="EMBL/GenBank/DDBJ databases">
        <title>Draft Genome Assemblies for Five Robust Yarrowia lipolytica Strains Exhibiting High Lipid Production and Pentose Sugar Utilization and Sugar Alcohol Secretion from Undetoxified Lignocellulosic Biomass Hydrolysates.</title>
        <authorList>
            <consortium name="DOE Joint Genome Institute"/>
            <person name="Walker C."/>
            <person name="Ryu S."/>
            <person name="Na H."/>
            <person name="Zane M."/>
            <person name="LaButti K."/>
            <person name="Lipzen A."/>
            <person name="Haridas S."/>
            <person name="Barry K."/>
            <person name="Grigoriev I.V."/>
            <person name="Quarterman J."/>
            <person name="Slininger P."/>
            <person name="Dien B."/>
            <person name="Trinh C.T."/>
        </authorList>
    </citation>
    <scope>NUCLEOTIDE SEQUENCE [LARGE SCALE GENOMIC DNA]</scope>
    <source>
        <strain evidence="15 17">YB392</strain>
    </source>
</reference>
<dbReference type="InterPro" id="IPR003439">
    <property type="entry name" value="ABC_transporter-like_ATP-bd"/>
</dbReference>
<dbReference type="GO" id="GO:0005524">
    <property type="term" value="F:ATP binding"/>
    <property type="evidence" value="ECO:0007669"/>
    <property type="project" value="UniProtKB-KW"/>
</dbReference>
<dbReference type="Proteomes" id="UP000256601">
    <property type="component" value="Unassembled WGS sequence"/>
</dbReference>
<feature type="compositionally biased region" description="Basic and acidic residues" evidence="10">
    <location>
        <begin position="8"/>
        <end position="21"/>
    </location>
</feature>
<feature type="domain" description="ABC transporter" evidence="12">
    <location>
        <begin position="1061"/>
        <end position="1299"/>
    </location>
</feature>
<feature type="transmembrane region" description="Helical" evidence="11">
    <location>
        <begin position="960"/>
        <end position="983"/>
    </location>
</feature>
<evidence type="ECO:0000256" key="1">
    <source>
        <dbReference type="ARBA" id="ARBA00004141"/>
    </source>
</evidence>
<evidence type="ECO:0000256" key="3">
    <source>
        <dbReference type="ARBA" id="ARBA00022448"/>
    </source>
</evidence>
<dbReference type="Gene3D" id="1.20.1560.10">
    <property type="entry name" value="ABC transporter type 1, transmembrane domain"/>
    <property type="match status" value="1"/>
</dbReference>
<feature type="compositionally biased region" description="Acidic residues" evidence="10">
    <location>
        <begin position="39"/>
        <end position="48"/>
    </location>
</feature>
<evidence type="ECO:0000256" key="2">
    <source>
        <dbReference type="ARBA" id="ARBA00007577"/>
    </source>
</evidence>
<reference evidence="14 16" key="1">
    <citation type="journal article" date="2016" name="PLoS ONE">
        <title>Sequence Assembly of Yarrowia lipolytica Strain W29/CLIB89 Shows Transposable Element Diversity.</title>
        <authorList>
            <person name="Magnan C."/>
            <person name="Yu J."/>
            <person name="Chang I."/>
            <person name="Jahn E."/>
            <person name="Kanomata Y."/>
            <person name="Wu J."/>
            <person name="Zeller M."/>
            <person name="Oakes M."/>
            <person name="Baldi P."/>
            <person name="Sandmeyer S."/>
        </authorList>
    </citation>
    <scope>NUCLEOTIDE SEQUENCE [LARGE SCALE GENOMIC DNA]</scope>
    <source>
        <strain evidence="14">CLIB89</strain>
        <strain evidence="16">CLIB89(W29)</strain>
    </source>
</reference>
<evidence type="ECO:0000313" key="17">
    <source>
        <dbReference type="Proteomes" id="UP000256601"/>
    </source>
</evidence>
<evidence type="ECO:0000313" key="16">
    <source>
        <dbReference type="Proteomes" id="UP000182444"/>
    </source>
</evidence>
<dbReference type="GeneID" id="2907177"/>
<keyword evidence="8 11" id="KW-1133">Transmembrane helix</keyword>
<dbReference type="PANTHER" id="PTHR43394:SF27">
    <property type="entry name" value="ATP-DEPENDENT TRANSLOCASE ABCB1-LIKE"/>
    <property type="match status" value="1"/>
</dbReference>
<keyword evidence="7" id="KW-0067">ATP-binding</keyword>
<dbReference type="PROSITE" id="PS00211">
    <property type="entry name" value="ABC_TRANSPORTER_1"/>
    <property type="match status" value="2"/>
</dbReference>
<dbReference type="CDD" id="cd03249">
    <property type="entry name" value="ABC_MTABC3_MDL1_MDL2"/>
    <property type="match status" value="2"/>
</dbReference>
<dbReference type="OrthoDB" id="6500128at2759"/>
<accession>A0A1H6PQT5</accession>
<dbReference type="CDD" id="cd18578">
    <property type="entry name" value="ABC_6TM_Pgp_ABCB1_D2_like"/>
    <property type="match status" value="1"/>
</dbReference>
<dbReference type="FunFam" id="3.40.50.300:FF:000302">
    <property type="entry name" value="ATP-binding cassette subfamily B member 5"/>
    <property type="match status" value="1"/>
</dbReference>
<dbReference type="InterPro" id="IPR017871">
    <property type="entry name" value="ABC_transporter-like_CS"/>
</dbReference>
<evidence type="ECO:0000256" key="9">
    <source>
        <dbReference type="ARBA" id="ARBA00023136"/>
    </source>
</evidence>
<dbReference type="VEuPathDB" id="FungiDB:YALI1_B16022g"/>
<dbReference type="FunFam" id="1.20.1560.10:FF:000102">
    <property type="entry name" value="ABC multidrug transporter Mdr1"/>
    <property type="match status" value="1"/>
</dbReference>
<evidence type="ECO:0000313" key="14">
    <source>
        <dbReference type="EMBL" id="AOW01587.1"/>
    </source>
</evidence>
<feature type="domain" description="ABC transmembrane type-1" evidence="13">
    <location>
        <begin position="90"/>
        <end position="377"/>
    </location>
</feature>
<dbReference type="VEuPathDB" id="FungiDB:YALI0_B12188g"/>
<dbReference type="InterPro" id="IPR003593">
    <property type="entry name" value="AAA+_ATPase"/>
</dbReference>
<dbReference type="EMBL" id="KZ858979">
    <property type="protein sequence ID" value="RDW26487.1"/>
    <property type="molecule type" value="Genomic_DNA"/>
</dbReference>
<dbReference type="FunFam" id="3.40.50.300:FF:000251">
    <property type="entry name" value="ABC transporter B family member 19"/>
    <property type="match status" value="1"/>
</dbReference>
<dbReference type="GO" id="GO:0015421">
    <property type="term" value="F:ABC-type oligopeptide transporter activity"/>
    <property type="evidence" value="ECO:0007669"/>
    <property type="project" value="TreeGrafter"/>
</dbReference>
<name>A0A1H6PQT5_YARLL</name>
<feature type="domain" description="ABC transporter" evidence="12">
    <location>
        <begin position="413"/>
        <end position="658"/>
    </location>
</feature>
<protein>
    <submittedName>
        <fullName evidence="15">P-loop containing nucleoside triphosphate hydrolase protein</fullName>
    </submittedName>
</protein>
<keyword evidence="5 11" id="KW-0812">Transmembrane</keyword>
<feature type="transmembrane region" description="Helical" evidence="11">
    <location>
        <begin position="212"/>
        <end position="231"/>
    </location>
</feature>
<dbReference type="CDD" id="cd18577">
    <property type="entry name" value="ABC_6TM_Pgp_ABCB1_D1_like"/>
    <property type="match status" value="1"/>
</dbReference>
<evidence type="ECO:0000256" key="7">
    <source>
        <dbReference type="ARBA" id="ARBA00022840"/>
    </source>
</evidence>
<comment type="subcellular location">
    <subcellularLocation>
        <location evidence="1">Membrane</location>
        <topology evidence="1">Multi-pass membrane protein</topology>
    </subcellularLocation>
</comment>
<evidence type="ECO:0000259" key="12">
    <source>
        <dbReference type="PROSITE" id="PS50893"/>
    </source>
</evidence>
<feature type="transmembrane region" description="Helical" evidence="11">
    <location>
        <begin position="998"/>
        <end position="1018"/>
    </location>
</feature>
<feature type="transmembrane region" description="Helical" evidence="11">
    <location>
        <begin position="315"/>
        <end position="337"/>
    </location>
</feature>
<evidence type="ECO:0000259" key="13">
    <source>
        <dbReference type="PROSITE" id="PS50929"/>
    </source>
</evidence>
<dbReference type="PROSITE" id="PS50929">
    <property type="entry name" value="ABC_TM1F"/>
    <property type="match status" value="2"/>
</dbReference>
<comment type="similarity">
    <text evidence="2">Belongs to the ABC transporter superfamily. ABCB family. Multidrug resistance exporter (TC 3.A.1.201) subfamily.</text>
</comment>
<dbReference type="InterPro" id="IPR011527">
    <property type="entry name" value="ABC1_TM_dom"/>
</dbReference>
<feature type="transmembrane region" description="Helical" evidence="11">
    <location>
        <begin position="85"/>
        <end position="109"/>
    </location>
</feature>
<dbReference type="InterPro" id="IPR039421">
    <property type="entry name" value="Type_1_exporter"/>
</dbReference>
<dbReference type="SMART" id="SM00382">
    <property type="entry name" value="AAA"/>
    <property type="match status" value="2"/>
</dbReference>
<keyword evidence="15" id="KW-0378">Hydrolase</keyword>
<evidence type="ECO:0000256" key="6">
    <source>
        <dbReference type="ARBA" id="ARBA00022741"/>
    </source>
</evidence>
<feature type="region of interest" description="Disordered" evidence="10">
    <location>
        <begin position="1"/>
        <end position="52"/>
    </location>
</feature>
<proteinExistence type="inferred from homology"/>
<feature type="transmembrane region" description="Helical" evidence="11">
    <location>
        <begin position="881"/>
        <end position="902"/>
    </location>
</feature>
<dbReference type="eggNOG" id="KOG0055">
    <property type="taxonomic scope" value="Eukaryota"/>
</dbReference>
<dbReference type="GO" id="GO:0016887">
    <property type="term" value="F:ATP hydrolysis activity"/>
    <property type="evidence" value="ECO:0007669"/>
    <property type="project" value="InterPro"/>
</dbReference>
<dbReference type="PROSITE" id="PS50893">
    <property type="entry name" value="ABC_TRANSPORTER_2"/>
    <property type="match status" value="2"/>
</dbReference>
<feature type="transmembrane region" description="Helical" evidence="11">
    <location>
        <begin position="237"/>
        <end position="259"/>
    </location>
</feature>